<sequence length="54" mass="6031">VFGLQAVAIFGGFIDPLVTSYDFHNNIYVDIDGSSCCSRGYVNIVRTVKKNRFI</sequence>
<dbReference type="AlphaFoldDB" id="A0A382AQV1"/>
<evidence type="ECO:0000313" key="1">
    <source>
        <dbReference type="EMBL" id="SVB03764.1"/>
    </source>
</evidence>
<reference evidence="1" key="1">
    <citation type="submission" date="2018-05" db="EMBL/GenBank/DDBJ databases">
        <authorList>
            <person name="Lanie J.A."/>
            <person name="Ng W.-L."/>
            <person name="Kazmierczak K.M."/>
            <person name="Andrzejewski T.M."/>
            <person name="Davidsen T.M."/>
            <person name="Wayne K.J."/>
            <person name="Tettelin H."/>
            <person name="Glass J.I."/>
            <person name="Rusch D."/>
            <person name="Podicherti R."/>
            <person name="Tsui H.-C.T."/>
            <person name="Winkler M.E."/>
        </authorList>
    </citation>
    <scope>NUCLEOTIDE SEQUENCE</scope>
</reference>
<proteinExistence type="predicted"/>
<feature type="non-terminal residue" evidence="1">
    <location>
        <position position="1"/>
    </location>
</feature>
<gene>
    <name evidence="1" type="ORF">METZ01_LOCUS156618</name>
</gene>
<dbReference type="EMBL" id="UINC01026394">
    <property type="protein sequence ID" value="SVB03764.1"/>
    <property type="molecule type" value="Genomic_DNA"/>
</dbReference>
<protein>
    <submittedName>
        <fullName evidence="1">Uncharacterized protein</fullName>
    </submittedName>
</protein>
<name>A0A382AQV1_9ZZZZ</name>
<accession>A0A382AQV1</accession>
<organism evidence="1">
    <name type="scientific">marine metagenome</name>
    <dbReference type="NCBI Taxonomy" id="408172"/>
    <lineage>
        <taxon>unclassified sequences</taxon>
        <taxon>metagenomes</taxon>
        <taxon>ecological metagenomes</taxon>
    </lineage>
</organism>